<comment type="caution">
    <text evidence="2">The sequence shown here is derived from an EMBL/GenBank/DDBJ whole genome shotgun (WGS) entry which is preliminary data.</text>
</comment>
<sequence>MGATTAPNKRHHHSAISTSTSTTTAAWCLSMHSYECIVVANGEQPSRTAGVALNVSAGVDDDAHQTPGMVNGKIVIFRDVLAH</sequence>
<protein>
    <submittedName>
        <fullName evidence="2">(Mediterranean fruit fly) hypothetical protein</fullName>
    </submittedName>
</protein>
<reference evidence="2" key="1">
    <citation type="submission" date="2020-11" db="EMBL/GenBank/DDBJ databases">
        <authorList>
            <person name="Whitehead M."/>
        </authorList>
    </citation>
    <scope>NUCLEOTIDE SEQUENCE</scope>
    <source>
        <strain evidence="2">EGII</strain>
    </source>
</reference>
<evidence type="ECO:0000313" key="2">
    <source>
        <dbReference type="EMBL" id="CAD6994495.1"/>
    </source>
</evidence>
<organism evidence="2 3">
    <name type="scientific">Ceratitis capitata</name>
    <name type="common">Mediterranean fruit fly</name>
    <name type="synonym">Tephritis capitata</name>
    <dbReference type="NCBI Taxonomy" id="7213"/>
    <lineage>
        <taxon>Eukaryota</taxon>
        <taxon>Metazoa</taxon>
        <taxon>Ecdysozoa</taxon>
        <taxon>Arthropoda</taxon>
        <taxon>Hexapoda</taxon>
        <taxon>Insecta</taxon>
        <taxon>Pterygota</taxon>
        <taxon>Neoptera</taxon>
        <taxon>Endopterygota</taxon>
        <taxon>Diptera</taxon>
        <taxon>Brachycera</taxon>
        <taxon>Muscomorpha</taxon>
        <taxon>Tephritoidea</taxon>
        <taxon>Tephritidae</taxon>
        <taxon>Ceratitis</taxon>
        <taxon>Ceratitis</taxon>
    </lineage>
</organism>
<gene>
    <name evidence="2" type="ORF">CCAP1982_LOCUS3241</name>
</gene>
<evidence type="ECO:0000313" key="3">
    <source>
        <dbReference type="Proteomes" id="UP000606786"/>
    </source>
</evidence>
<dbReference type="Proteomes" id="UP000606786">
    <property type="component" value="Unassembled WGS sequence"/>
</dbReference>
<accession>A0A811UAS8</accession>
<keyword evidence="3" id="KW-1185">Reference proteome</keyword>
<name>A0A811UAS8_CERCA</name>
<dbReference type="AlphaFoldDB" id="A0A811UAS8"/>
<dbReference type="EMBL" id="CAJHJT010000001">
    <property type="protein sequence ID" value="CAD6994495.1"/>
    <property type="molecule type" value="Genomic_DNA"/>
</dbReference>
<proteinExistence type="predicted"/>
<feature type="region of interest" description="Disordered" evidence="1">
    <location>
        <begin position="1"/>
        <end position="20"/>
    </location>
</feature>
<evidence type="ECO:0000256" key="1">
    <source>
        <dbReference type="SAM" id="MobiDB-lite"/>
    </source>
</evidence>